<evidence type="ECO:0000256" key="1">
    <source>
        <dbReference type="SAM" id="MobiDB-lite"/>
    </source>
</evidence>
<accession>A0ABD2I5J1</accession>
<dbReference type="SUPFAM" id="SSF140990">
    <property type="entry name" value="FtsH protease domain-like"/>
    <property type="match status" value="1"/>
</dbReference>
<dbReference type="EMBL" id="JBICCN010000391">
    <property type="protein sequence ID" value="KAL3071438.1"/>
    <property type="molecule type" value="Genomic_DNA"/>
</dbReference>
<gene>
    <name evidence="3" type="ORF">niasHS_016722</name>
</gene>
<evidence type="ECO:0000259" key="2">
    <source>
        <dbReference type="Pfam" id="PF01434"/>
    </source>
</evidence>
<reference evidence="3 4" key="1">
    <citation type="submission" date="2024-10" db="EMBL/GenBank/DDBJ databases">
        <authorList>
            <person name="Kim D."/>
        </authorList>
    </citation>
    <scope>NUCLEOTIDE SEQUENCE [LARGE SCALE GENOMIC DNA]</scope>
    <source>
        <strain evidence="3">Taebaek</strain>
    </source>
</reference>
<evidence type="ECO:0000313" key="3">
    <source>
        <dbReference type="EMBL" id="KAL3071438.1"/>
    </source>
</evidence>
<dbReference type="InterPro" id="IPR037219">
    <property type="entry name" value="Peptidase_M41-like"/>
</dbReference>
<comment type="caution">
    <text evidence="3">The sequence shown here is derived from an EMBL/GenBank/DDBJ whole genome shotgun (WGS) entry which is preliminary data.</text>
</comment>
<proteinExistence type="predicted"/>
<name>A0ABD2I5J1_HETSC</name>
<evidence type="ECO:0000313" key="4">
    <source>
        <dbReference type="Proteomes" id="UP001620645"/>
    </source>
</evidence>
<sequence>MPFSQQSAKTAVERRWEIFFAFREKMVQEDEDHYNGISRVCIHESGHIVCYWYLHNAGTVVDVTVIPSEDDDYEGATNSVWPTMMTLAQMRARMLCLLGGERAELMHFDEAIGHTDSDLNKIGQITGRASAVLLEEARQEIEAFMATKKELILKLARKLFVLNTMNFTQIRRVFERLPVSNSDDDEDDAKERRYLVTEDEHDDDNEQDQQQAQQQPAEEPIEEAEMEDEEVDEDDDIEEEEEDEEDEGMEEMEEEDEEDEGMEEMEEEDEEDEGMEEMEEEDEEDEGMEEEEDEGVE</sequence>
<dbReference type="InterPro" id="IPR000642">
    <property type="entry name" value="Peptidase_M41"/>
</dbReference>
<dbReference type="Gene3D" id="1.20.58.760">
    <property type="entry name" value="Peptidase M41"/>
    <property type="match status" value="1"/>
</dbReference>
<protein>
    <recommendedName>
        <fullName evidence="2">Peptidase M41 domain-containing protein</fullName>
    </recommendedName>
</protein>
<feature type="domain" description="Peptidase M41" evidence="2">
    <location>
        <begin position="40"/>
        <end position="126"/>
    </location>
</feature>
<feature type="compositionally biased region" description="Low complexity" evidence="1">
    <location>
        <begin position="208"/>
        <end position="218"/>
    </location>
</feature>
<dbReference type="Proteomes" id="UP001620645">
    <property type="component" value="Unassembled WGS sequence"/>
</dbReference>
<feature type="region of interest" description="Disordered" evidence="1">
    <location>
        <begin position="198"/>
        <end position="297"/>
    </location>
</feature>
<dbReference type="Pfam" id="PF01434">
    <property type="entry name" value="Peptidase_M41"/>
    <property type="match status" value="1"/>
</dbReference>
<keyword evidence="4" id="KW-1185">Reference proteome</keyword>
<feature type="compositionally biased region" description="Acidic residues" evidence="1">
    <location>
        <begin position="219"/>
        <end position="297"/>
    </location>
</feature>
<organism evidence="3 4">
    <name type="scientific">Heterodera schachtii</name>
    <name type="common">Sugarbeet cyst nematode worm</name>
    <name type="synonym">Tylenchus schachtii</name>
    <dbReference type="NCBI Taxonomy" id="97005"/>
    <lineage>
        <taxon>Eukaryota</taxon>
        <taxon>Metazoa</taxon>
        <taxon>Ecdysozoa</taxon>
        <taxon>Nematoda</taxon>
        <taxon>Chromadorea</taxon>
        <taxon>Rhabditida</taxon>
        <taxon>Tylenchina</taxon>
        <taxon>Tylenchomorpha</taxon>
        <taxon>Tylenchoidea</taxon>
        <taxon>Heteroderidae</taxon>
        <taxon>Heteroderinae</taxon>
        <taxon>Heterodera</taxon>
    </lineage>
</organism>
<dbReference type="AlphaFoldDB" id="A0ABD2I5J1"/>